<dbReference type="RefSeq" id="WP_328987002.1">
    <property type="nucleotide sequence ID" value="NZ_CP121472.1"/>
</dbReference>
<comment type="subcellular location">
    <subcellularLocation>
        <location evidence="1">Cell inner membrane</location>
        <topology evidence="1">Multi-pass membrane protein</topology>
    </subcellularLocation>
</comment>
<dbReference type="Pfam" id="PF06808">
    <property type="entry name" value="DctM"/>
    <property type="match status" value="1"/>
</dbReference>
<comment type="function">
    <text evidence="1">Part of the tripartite ATP-independent periplasmic (TRAP) transport system.</text>
</comment>
<feature type="transmembrane region" description="Helical" evidence="3">
    <location>
        <begin position="713"/>
        <end position="730"/>
    </location>
</feature>
<gene>
    <name evidence="5" type="primary">siaT_1</name>
    <name evidence="5" type="ORF">Thiowin_01406</name>
</gene>
<dbReference type="Proteomes" id="UP001432180">
    <property type="component" value="Chromosome"/>
</dbReference>
<evidence type="ECO:0000259" key="4">
    <source>
        <dbReference type="Pfam" id="PF06808"/>
    </source>
</evidence>
<evidence type="ECO:0000313" key="5">
    <source>
        <dbReference type="EMBL" id="WPL16452.1"/>
    </source>
</evidence>
<evidence type="ECO:0000256" key="3">
    <source>
        <dbReference type="SAM" id="Phobius"/>
    </source>
</evidence>
<feature type="transmembrane region" description="Helical" evidence="3">
    <location>
        <begin position="284"/>
        <end position="306"/>
    </location>
</feature>
<feature type="transmembrane region" description="Helical" evidence="3">
    <location>
        <begin position="571"/>
        <end position="590"/>
    </location>
</feature>
<feature type="domain" description="TRAP C4-dicarboxylate transport system permease DctM subunit" evidence="4">
    <location>
        <begin position="227"/>
        <end position="658"/>
    </location>
</feature>
<keyword evidence="1" id="KW-0813">Transport</keyword>
<dbReference type="InterPro" id="IPR010656">
    <property type="entry name" value="DctM"/>
</dbReference>
<dbReference type="PANTHER" id="PTHR43849">
    <property type="entry name" value="BLL3936 PROTEIN"/>
    <property type="match status" value="1"/>
</dbReference>
<reference evidence="5 6" key="1">
    <citation type="journal article" date="2023" name="Microorganisms">
        <title>Thiorhodovibrio frisius and Trv. litoralis spp. nov., Two Novel Members from a Clade of Fastidious Purple Sulfur Bacteria That Exhibit Unique Red-Shifted Light-Harvesting Capabilities.</title>
        <authorList>
            <person name="Methner A."/>
            <person name="Kuzyk S.B."/>
            <person name="Petersen J."/>
            <person name="Bauer S."/>
            <person name="Brinkmann H."/>
            <person name="Sichau K."/>
            <person name="Wanner G."/>
            <person name="Wolf J."/>
            <person name="Neumann-Schaal M."/>
            <person name="Henke P."/>
            <person name="Tank M."/>
            <person name="Sproer C."/>
            <person name="Bunk B."/>
            <person name="Overmann J."/>
        </authorList>
    </citation>
    <scope>NUCLEOTIDE SEQUENCE [LARGE SCALE GENOMIC DNA]</scope>
    <source>
        <strain evidence="5 6">DSM 6702</strain>
    </source>
</reference>
<feature type="transmembrane region" description="Helical" evidence="3">
    <location>
        <begin position="47"/>
        <end position="67"/>
    </location>
</feature>
<dbReference type="NCBIfam" id="TIGR02123">
    <property type="entry name" value="TRAP_fused"/>
    <property type="match status" value="1"/>
</dbReference>
<feature type="transmembrane region" description="Helical" evidence="3">
    <location>
        <begin position="541"/>
        <end position="564"/>
    </location>
</feature>
<feature type="transmembrane region" description="Helical" evidence="3">
    <location>
        <begin position="114"/>
        <end position="139"/>
    </location>
</feature>
<keyword evidence="1" id="KW-0997">Cell inner membrane</keyword>
<dbReference type="EMBL" id="CP121472">
    <property type="protein sequence ID" value="WPL16452.1"/>
    <property type="molecule type" value="Genomic_DNA"/>
</dbReference>
<proteinExistence type="predicted"/>
<feature type="transmembrane region" description="Helical" evidence="3">
    <location>
        <begin position="664"/>
        <end position="684"/>
    </location>
</feature>
<keyword evidence="1" id="KW-1003">Cell membrane</keyword>
<evidence type="ECO:0000256" key="1">
    <source>
        <dbReference type="RuleBase" id="RU369079"/>
    </source>
</evidence>
<dbReference type="InterPro" id="IPR011853">
    <property type="entry name" value="TRAP_DctM-Dct_fused"/>
</dbReference>
<feature type="transmembrane region" description="Helical" evidence="3">
    <location>
        <begin position="691"/>
        <end position="707"/>
    </location>
</feature>
<keyword evidence="3" id="KW-0812">Transmembrane</keyword>
<name>A0ABZ0S8N5_9GAMM</name>
<feature type="transmembrane region" description="Helical" evidence="3">
    <location>
        <begin position="409"/>
        <end position="428"/>
    </location>
</feature>
<sequence length="744" mass="78862">MTTDAPQNDLRKSLRKSPGKTGQSTTTAVAPATSSVDAEVVTSNQRVFVGLLGLLFAGACVLYTAFHVGVMNLYPLETWVYRLIHVSCGLALGFIFFSARAFPAPDGGQRPASWLEWILLLPAAVAIFTALVQIIWAIFTDGRVATGAPPEQMLMTFGYPILLGTVLAILASWVSPLGARDRLPPPDLLLAVAAITVGLYIISHAEFLRFRASVFPHGNDMYAAIAGILLILEMTRRLAGVALVVIVAIFIAYGFVGPWLPGVLEHRGYAPERFFAFIYTDNGILGPTTAVSSTYIILFITFAAFLQASRVGEYFVNFAFAAAGGARGGPAKVAVFSSGLMGMINGTSAGNVVSTGSLTIPLMKRVGYKPQTSASIEAAASSGGQILPPIMGAGAFIMAEITGIAYTDIVIAAIIPAALYFLSMYFMVDKEALKLDMHGLPREELPQFAAMARQAFLFIPIVILMGALFMGYSVIRAGTLAMAAAAVVSWLTPHRMGGKEIAYALEIAARMSLQLVAVCAAAGIIVGVIALTGVGVRFSSLLLALAGQSQIIALVFAMLVAIILGMGMPTTAAYAVAASVIAPGLIQMGINPLTAHFFIFYFAVMSAITPPVALAAYAGAAIARSDPMRTSLESFKIGLAAFVVPFMFFYSPPMLMQGAWYQNLHAFLSAGLGIFLFASAIQGWFFGQIHWTLRILVLGAALAMIGGGWQSDLIGLSVAAVIFAAQRFVLNPVKNQDQLKTRTS</sequence>
<accession>A0ABZ0S8N5</accession>
<feature type="transmembrane region" description="Helical" evidence="3">
    <location>
        <begin position="448"/>
        <end position="468"/>
    </location>
</feature>
<evidence type="ECO:0000313" key="6">
    <source>
        <dbReference type="Proteomes" id="UP001432180"/>
    </source>
</evidence>
<feature type="transmembrane region" description="Helical" evidence="3">
    <location>
        <begin position="239"/>
        <end position="264"/>
    </location>
</feature>
<feature type="transmembrane region" description="Helical" evidence="3">
    <location>
        <begin position="79"/>
        <end position="102"/>
    </location>
</feature>
<organism evidence="5 6">
    <name type="scientific">Thiorhodovibrio winogradskyi</name>
    <dbReference type="NCBI Taxonomy" id="77007"/>
    <lineage>
        <taxon>Bacteria</taxon>
        <taxon>Pseudomonadati</taxon>
        <taxon>Pseudomonadota</taxon>
        <taxon>Gammaproteobacteria</taxon>
        <taxon>Chromatiales</taxon>
        <taxon>Chromatiaceae</taxon>
        <taxon>Thiorhodovibrio</taxon>
    </lineage>
</organism>
<keyword evidence="3" id="KW-1133">Transmembrane helix</keyword>
<feature type="region of interest" description="Disordered" evidence="2">
    <location>
        <begin position="1"/>
        <end position="28"/>
    </location>
</feature>
<feature type="transmembrane region" description="Helical" evidence="3">
    <location>
        <begin position="596"/>
        <end position="623"/>
    </location>
</feature>
<feature type="transmembrane region" description="Helical" evidence="3">
    <location>
        <begin position="159"/>
        <end position="176"/>
    </location>
</feature>
<keyword evidence="6" id="KW-1185">Reference proteome</keyword>
<evidence type="ECO:0000256" key="2">
    <source>
        <dbReference type="SAM" id="MobiDB-lite"/>
    </source>
</evidence>
<keyword evidence="3" id="KW-0472">Membrane</keyword>
<protein>
    <submittedName>
        <fullName evidence="5">Neu5Ac permease</fullName>
    </submittedName>
</protein>
<feature type="transmembrane region" description="Helical" evidence="3">
    <location>
        <begin position="635"/>
        <end position="652"/>
    </location>
</feature>
<dbReference type="PANTHER" id="PTHR43849:SF2">
    <property type="entry name" value="BLL3936 PROTEIN"/>
    <property type="match status" value="1"/>
</dbReference>
<feature type="transmembrane region" description="Helical" evidence="3">
    <location>
        <begin position="513"/>
        <end position="535"/>
    </location>
</feature>
<feature type="transmembrane region" description="Helical" evidence="3">
    <location>
        <begin position="188"/>
        <end position="208"/>
    </location>
</feature>